<feature type="transmembrane region" description="Helical" evidence="2">
    <location>
        <begin position="109"/>
        <end position="135"/>
    </location>
</feature>
<evidence type="ECO:0000259" key="3">
    <source>
        <dbReference type="Pfam" id="PF20684"/>
    </source>
</evidence>
<dbReference type="STRING" id="1149755.A0A2J6QUM7"/>
<sequence>MSAPTSTYGPGSIPTGQSAPFVITSPTDHSGDIVIVAATGMALILVTLSIRVYIRSSFSGPWLADDTVFALATVASLVQSSLVCASAHFGWGKVIQDIKPLYLVKAEKIIYASDIVYIVTLVLSKHSLDLLFIRLTPYNSHIRVVKCIRYFTLVWAITSLGVISLRCHTRTPWIDIIDGQCPSMLVRWQIVTAFNIISEAAIFGMSIFLIFRLKMALSQKSIVVIAFGMRLPTIAFCALRIHYFFQAFFTTDPSFDGVFFSAWTQTELAYSVISATLPCLKPFMSTISTNWGEAPKPEYASSNPSGSYGLRDLFGKSDNTGSEASKSKAVTPEQESQDRSAGGLPYEPVHGSAMNHRTLRGDSVSHTTTIMHGFNLGDDRISTRSNDSQQMIIRKDTMYSVDHA</sequence>
<feature type="transmembrane region" description="Helical" evidence="2">
    <location>
        <begin position="185"/>
        <end position="211"/>
    </location>
</feature>
<evidence type="ECO:0000313" key="5">
    <source>
        <dbReference type="Proteomes" id="UP000235786"/>
    </source>
</evidence>
<evidence type="ECO:0000256" key="1">
    <source>
        <dbReference type="SAM" id="MobiDB-lite"/>
    </source>
</evidence>
<keyword evidence="2" id="KW-0812">Transmembrane</keyword>
<proteinExistence type="predicted"/>
<evidence type="ECO:0000256" key="2">
    <source>
        <dbReference type="SAM" id="Phobius"/>
    </source>
</evidence>
<gene>
    <name evidence="4" type="ORF">L207DRAFT_503473</name>
</gene>
<dbReference type="Pfam" id="PF20684">
    <property type="entry name" value="Fung_rhodopsin"/>
    <property type="match status" value="1"/>
</dbReference>
<feature type="domain" description="Rhodopsin" evidence="3">
    <location>
        <begin position="50"/>
        <end position="285"/>
    </location>
</feature>
<feature type="transmembrane region" description="Helical" evidence="2">
    <location>
        <begin position="223"/>
        <end position="245"/>
    </location>
</feature>
<reference evidence="4 5" key="1">
    <citation type="submission" date="2016-04" db="EMBL/GenBank/DDBJ databases">
        <title>A degradative enzymes factory behind the ericoid mycorrhizal symbiosis.</title>
        <authorList>
            <consortium name="DOE Joint Genome Institute"/>
            <person name="Martino E."/>
            <person name="Morin E."/>
            <person name="Grelet G."/>
            <person name="Kuo A."/>
            <person name="Kohler A."/>
            <person name="Daghino S."/>
            <person name="Barry K."/>
            <person name="Choi C."/>
            <person name="Cichocki N."/>
            <person name="Clum A."/>
            <person name="Copeland A."/>
            <person name="Hainaut M."/>
            <person name="Haridas S."/>
            <person name="Labutti K."/>
            <person name="Lindquist E."/>
            <person name="Lipzen A."/>
            <person name="Khouja H.-R."/>
            <person name="Murat C."/>
            <person name="Ohm R."/>
            <person name="Olson A."/>
            <person name="Spatafora J."/>
            <person name="Veneault-Fourrey C."/>
            <person name="Henrissat B."/>
            <person name="Grigoriev I."/>
            <person name="Martin F."/>
            <person name="Perotto S."/>
        </authorList>
    </citation>
    <scope>NUCLEOTIDE SEQUENCE [LARGE SCALE GENOMIC DNA]</scope>
    <source>
        <strain evidence="4 5">F</strain>
    </source>
</reference>
<dbReference type="EMBL" id="KZ613970">
    <property type="protein sequence ID" value="PMD29969.1"/>
    <property type="molecule type" value="Genomic_DNA"/>
</dbReference>
<dbReference type="OrthoDB" id="3918601at2759"/>
<name>A0A2J6QUM7_HYAVF</name>
<protein>
    <recommendedName>
        <fullName evidence="3">Rhodopsin domain-containing protein</fullName>
    </recommendedName>
</protein>
<organism evidence="4 5">
    <name type="scientific">Hyaloscypha variabilis (strain UAMH 11265 / GT02V1 / F)</name>
    <name type="common">Meliniomyces variabilis</name>
    <dbReference type="NCBI Taxonomy" id="1149755"/>
    <lineage>
        <taxon>Eukaryota</taxon>
        <taxon>Fungi</taxon>
        <taxon>Dikarya</taxon>
        <taxon>Ascomycota</taxon>
        <taxon>Pezizomycotina</taxon>
        <taxon>Leotiomycetes</taxon>
        <taxon>Helotiales</taxon>
        <taxon>Hyaloscyphaceae</taxon>
        <taxon>Hyaloscypha</taxon>
        <taxon>Hyaloscypha variabilis</taxon>
    </lineage>
</organism>
<keyword evidence="2" id="KW-0472">Membrane</keyword>
<feature type="transmembrane region" description="Helical" evidence="2">
    <location>
        <begin position="147"/>
        <end position="165"/>
    </location>
</feature>
<dbReference type="PANTHER" id="PTHR39614">
    <property type="entry name" value="INTEGRAL MEMBRANE PROTEIN"/>
    <property type="match status" value="1"/>
</dbReference>
<feature type="transmembrane region" description="Helical" evidence="2">
    <location>
        <begin position="33"/>
        <end position="54"/>
    </location>
</feature>
<dbReference type="AlphaFoldDB" id="A0A2J6QUM7"/>
<feature type="region of interest" description="Disordered" evidence="1">
    <location>
        <begin position="318"/>
        <end position="354"/>
    </location>
</feature>
<keyword evidence="5" id="KW-1185">Reference proteome</keyword>
<evidence type="ECO:0000313" key="4">
    <source>
        <dbReference type="EMBL" id="PMD29969.1"/>
    </source>
</evidence>
<dbReference type="InterPro" id="IPR049326">
    <property type="entry name" value="Rhodopsin_dom_fungi"/>
</dbReference>
<dbReference type="PANTHER" id="PTHR39614:SF2">
    <property type="entry name" value="INTEGRAL MEMBRANE PROTEIN"/>
    <property type="match status" value="1"/>
</dbReference>
<dbReference type="Proteomes" id="UP000235786">
    <property type="component" value="Unassembled WGS sequence"/>
</dbReference>
<feature type="transmembrane region" description="Helical" evidence="2">
    <location>
        <begin position="66"/>
        <end position="89"/>
    </location>
</feature>
<keyword evidence="2" id="KW-1133">Transmembrane helix</keyword>
<accession>A0A2J6QUM7</accession>